<evidence type="ECO:0000256" key="2">
    <source>
        <dbReference type="ARBA" id="ARBA00023015"/>
    </source>
</evidence>
<keyword evidence="4" id="KW-0804">Transcription</keyword>
<evidence type="ECO:0000313" key="8">
    <source>
        <dbReference type="Proteomes" id="UP000075666"/>
    </source>
</evidence>
<dbReference type="GO" id="GO:0006352">
    <property type="term" value="P:DNA-templated transcription initiation"/>
    <property type="evidence" value="ECO:0007669"/>
    <property type="project" value="InterPro"/>
</dbReference>
<organism evidence="7 8">
    <name type="scientific">Heyndrickxia sporothermodurans</name>
    <dbReference type="NCBI Taxonomy" id="46224"/>
    <lineage>
        <taxon>Bacteria</taxon>
        <taxon>Bacillati</taxon>
        <taxon>Bacillota</taxon>
        <taxon>Bacilli</taxon>
        <taxon>Bacillales</taxon>
        <taxon>Bacillaceae</taxon>
        <taxon>Heyndrickxia</taxon>
    </lineage>
</organism>
<dbReference type="PANTHER" id="PTHR43133">
    <property type="entry name" value="RNA POLYMERASE ECF-TYPE SIGMA FACTO"/>
    <property type="match status" value="1"/>
</dbReference>
<dbReference type="GO" id="GO:0016987">
    <property type="term" value="F:sigma factor activity"/>
    <property type="evidence" value="ECO:0007669"/>
    <property type="project" value="UniProtKB-KW"/>
</dbReference>
<protein>
    <submittedName>
        <fullName evidence="7">Uncharacterized protein</fullName>
    </submittedName>
</protein>
<evidence type="ECO:0000256" key="1">
    <source>
        <dbReference type="ARBA" id="ARBA00010641"/>
    </source>
</evidence>
<name>A0A150KJR2_9BACI</name>
<feature type="domain" description="RNA polymerase sigma factor 70 region 4 type 2" evidence="6">
    <location>
        <begin position="117"/>
        <end position="169"/>
    </location>
</feature>
<dbReference type="STRING" id="46224.B4102_4223"/>
<dbReference type="InterPro" id="IPR039425">
    <property type="entry name" value="RNA_pol_sigma-70-like"/>
</dbReference>
<dbReference type="Pfam" id="PF08281">
    <property type="entry name" value="Sigma70_r4_2"/>
    <property type="match status" value="1"/>
</dbReference>
<dbReference type="RefSeq" id="WP_066236101.1">
    <property type="nucleotide sequence ID" value="NZ_JALKTV010000019.1"/>
</dbReference>
<dbReference type="AlphaFoldDB" id="A0A150KJR2"/>
<dbReference type="InterPro" id="IPR007627">
    <property type="entry name" value="RNA_pol_sigma70_r2"/>
</dbReference>
<dbReference type="OrthoDB" id="9785675at2"/>
<feature type="domain" description="RNA polymerase sigma-70 region 2" evidence="5">
    <location>
        <begin position="19"/>
        <end position="84"/>
    </location>
</feature>
<evidence type="ECO:0000259" key="5">
    <source>
        <dbReference type="Pfam" id="PF04542"/>
    </source>
</evidence>
<keyword evidence="2" id="KW-0805">Transcription regulation</keyword>
<keyword evidence="8" id="KW-1185">Reference proteome</keyword>
<proteinExistence type="inferred from homology"/>
<dbReference type="Proteomes" id="UP000075666">
    <property type="component" value="Unassembled WGS sequence"/>
</dbReference>
<evidence type="ECO:0000313" key="7">
    <source>
        <dbReference type="EMBL" id="KYC84147.1"/>
    </source>
</evidence>
<dbReference type="Gene3D" id="1.10.10.10">
    <property type="entry name" value="Winged helix-like DNA-binding domain superfamily/Winged helix DNA-binding domain"/>
    <property type="match status" value="1"/>
</dbReference>
<dbReference type="InterPro" id="IPR036388">
    <property type="entry name" value="WH-like_DNA-bd_sf"/>
</dbReference>
<dbReference type="InterPro" id="IPR013249">
    <property type="entry name" value="RNA_pol_sigma70_r4_t2"/>
</dbReference>
<dbReference type="Gene3D" id="1.10.1740.10">
    <property type="match status" value="1"/>
</dbReference>
<comment type="similarity">
    <text evidence="1">Belongs to the sigma-70 factor family. ECF subfamily.</text>
</comment>
<evidence type="ECO:0000259" key="6">
    <source>
        <dbReference type="Pfam" id="PF08281"/>
    </source>
</evidence>
<dbReference type="PATRIC" id="fig|46224.3.peg.2271"/>
<sequence>MEIMMTKEQQKTADIESFIKTHGKALLNYIYSMMKKWEVAEDIYQETLLSAFISYDSFEYRSSFKNWLFKIASNKCKDEWKKQNVQQRLIEGKQESIEQIVMQDETEKTVMEKSLQEELMKKIDELPNKYQQSLMLYYFHDYSMKDISTKTALPLSTVKTHLKRGKERLRRKVVGIY</sequence>
<evidence type="ECO:0000256" key="3">
    <source>
        <dbReference type="ARBA" id="ARBA00023082"/>
    </source>
</evidence>
<dbReference type="GO" id="GO:0003677">
    <property type="term" value="F:DNA binding"/>
    <property type="evidence" value="ECO:0007669"/>
    <property type="project" value="InterPro"/>
</dbReference>
<dbReference type="InterPro" id="IPR013324">
    <property type="entry name" value="RNA_pol_sigma_r3/r4-like"/>
</dbReference>
<keyword evidence="3" id="KW-0731">Sigma factor</keyword>
<evidence type="ECO:0000256" key="4">
    <source>
        <dbReference type="ARBA" id="ARBA00023163"/>
    </source>
</evidence>
<dbReference type="PANTHER" id="PTHR43133:SF60">
    <property type="entry name" value="RNA POLYMERASE SIGMA FACTOR SIGV"/>
    <property type="match status" value="1"/>
</dbReference>
<dbReference type="SUPFAM" id="SSF88946">
    <property type="entry name" value="Sigma2 domain of RNA polymerase sigma factors"/>
    <property type="match status" value="1"/>
</dbReference>
<dbReference type="SUPFAM" id="SSF88659">
    <property type="entry name" value="Sigma3 and sigma4 domains of RNA polymerase sigma factors"/>
    <property type="match status" value="1"/>
</dbReference>
<dbReference type="Pfam" id="PF04542">
    <property type="entry name" value="Sigma70_r2"/>
    <property type="match status" value="1"/>
</dbReference>
<dbReference type="EMBL" id="LQYN01000170">
    <property type="protein sequence ID" value="KYC84147.1"/>
    <property type="molecule type" value="Genomic_DNA"/>
</dbReference>
<dbReference type="NCBIfam" id="TIGR02937">
    <property type="entry name" value="sigma70-ECF"/>
    <property type="match status" value="1"/>
</dbReference>
<reference evidence="7 8" key="1">
    <citation type="submission" date="2016-01" db="EMBL/GenBank/DDBJ databases">
        <title>Genome Sequences of Twelve Sporeforming Bacillus Species Isolated from Foods.</title>
        <authorList>
            <person name="Berendsen E.M."/>
            <person name="Wells-Bennik M.H."/>
            <person name="Krawcyk A.O."/>
            <person name="De Jong A."/>
            <person name="Holsappel S."/>
            <person name="Eijlander R.T."/>
            <person name="Kuipers O.P."/>
        </authorList>
    </citation>
    <scope>NUCLEOTIDE SEQUENCE [LARGE SCALE GENOMIC DNA]</scope>
    <source>
        <strain evidence="7 8">B4102</strain>
    </source>
</reference>
<accession>A0A150KJR2</accession>
<dbReference type="InterPro" id="IPR014284">
    <property type="entry name" value="RNA_pol_sigma-70_dom"/>
</dbReference>
<dbReference type="CDD" id="cd06171">
    <property type="entry name" value="Sigma70_r4"/>
    <property type="match status" value="1"/>
</dbReference>
<gene>
    <name evidence="7" type="ORF">B4102_4223</name>
</gene>
<comment type="caution">
    <text evidence="7">The sequence shown here is derived from an EMBL/GenBank/DDBJ whole genome shotgun (WGS) entry which is preliminary data.</text>
</comment>
<dbReference type="InterPro" id="IPR013325">
    <property type="entry name" value="RNA_pol_sigma_r2"/>
</dbReference>